<evidence type="ECO:0000256" key="4">
    <source>
        <dbReference type="ARBA" id="ARBA00022676"/>
    </source>
</evidence>
<dbReference type="AlphaFoldDB" id="A0A0M4LRE4"/>
<comment type="catalytic activity">
    <reaction evidence="11">
        <text>[GlcNAc-(1-&gt;4)-Mur2Ac(oyl-L-Ala-gamma-D-Glu-L-Lys-D-Ala-D-Ala)](n)-di-trans,octa-cis-undecaprenyl diphosphate + beta-D-GlcNAc-(1-&gt;4)-Mur2Ac(oyl-L-Ala-gamma-D-Glu-L-Lys-D-Ala-D-Ala)-di-trans,octa-cis-undecaprenyl diphosphate = [GlcNAc-(1-&gt;4)-Mur2Ac(oyl-L-Ala-gamma-D-Glu-L-Lys-D-Ala-D-Ala)](n+1)-di-trans,octa-cis-undecaprenyl diphosphate + di-trans,octa-cis-undecaprenyl diphosphate + H(+)</text>
        <dbReference type="Rhea" id="RHEA:23708"/>
        <dbReference type="Rhea" id="RHEA-COMP:9602"/>
        <dbReference type="Rhea" id="RHEA-COMP:9603"/>
        <dbReference type="ChEBI" id="CHEBI:15378"/>
        <dbReference type="ChEBI" id="CHEBI:58405"/>
        <dbReference type="ChEBI" id="CHEBI:60033"/>
        <dbReference type="ChEBI" id="CHEBI:78435"/>
        <dbReference type="EC" id="2.4.99.28"/>
    </reaction>
</comment>
<dbReference type="GO" id="GO:0005886">
    <property type="term" value="C:plasma membrane"/>
    <property type="evidence" value="ECO:0007669"/>
    <property type="project" value="UniProtKB-SubCell"/>
</dbReference>
<dbReference type="InterPro" id="IPR036950">
    <property type="entry name" value="PBP_transglycosylase"/>
</dbReference>
<evidence type="ECO:0000256" key="6">
    <source>
        <dbReference type="ARBA" id="ARBA00022960"/>
    </source>
</evidence>
<keyword evidence="7" id="KW-0573">Peptidoglycan synthesis</keyword>
<dbReference type="GO" id="GO:0009002">
    <property type="term" value="F:serine-type D-Ala-D-Ala carboxypeptidase activity"/>
    <property type="evidence" value="ECO:0007669"/>
    <property type="project" value="UniProtKB-EC"/>
</dbReference>
<evidence type="ECO:0000256" key="2">
    <source>
        <dbReference type="ARBA" id="ARBA00004752"/>
    </source>
</evidence>
<keyword evidence="5" id="KW-0808">Transferase</keyword>
<dbReference type="PANTHER" id="PTHR32282:SF11">
    <property type="entry name" value="PENICILLIN-BINDING PROTEIN 1B"/>
    <property type="match status" value="1"/>
</dbReference>
<evidence type="ECO:0000256" key="5">
    <source>
        <dbReference type="ARBA" id="ARBA00022679"/>
    </source>
</evidence>
<dbReference type="Pfam" id="PF00912">
    <property type="entry name" value="Transgly"/>
    <property type="match status" value="1"/>
</dbReference>
<dbReference type="EMBL" id="CP006911">
    <property type="protein sequence ID" value="ALE02747.1"/>
    <property type="molecule type" value="Genomic_DNA"/>
</dbReference>
<evidence type="ECO:0000313" key="15">
    <source>
        <dbReference type="Proteomes" id="UP000068905"/>
    </source>
</evidence>
<evidence type="ECO:0000256" key="7">
    <source>
        <dbReference type="ARBA" id="ARBA00022984"/>
    </source>
</evidence>
<dbReference type="GO" id="GO:0008955">
    <property type="term" value="F:peptidoglycan glycosyltransferase activity"/>
    <property type="evidence" value="ECO:0007669"/>
    <property type="project" value="UniProtKB-EC"/>
</dbReference>
<dbReference type="InterPro" id="IPR023346">
    <property type="entry name" value="Lysozyme-like_dom_sf"/>
</dbReference>
<feature type="transmembrane region" description="Helical" evidence="12">
    <location>
        <begin position="6"/>
        <end position="28"/>
    </location>
</feature>
<evidence type="ECO:0000259" key="13">
    <source>
        <dbReference type="Pfam" id="PF00912"/>
    </source>
</evidence>
<organism evidence="14 15">
    <name type="scientific">Candidatus Pseudothioglobus singularis PS1</name>
    <dbReference type="NCBI Taxonomy" id="1125411"/>
    <lineage>
        <taxon>Bacteria</taxon>
        <taxon>Pseudomonadati</taxon>
        <taxon>Pseudomonadota</taxon>
        <taxon>Gammaproteobacteria</taxon>
        <taxon>Candidatus Pseudothioglobaceae</taxon>
        <taxon>Candidatus Pseudothioglobus</taxon>
    </lineage>
</organism>
<keyword evidence="3" id="KW-1003">Cell membrane</keyword>
<keyword evidence="6" id="KW-0133">Cell shape</keyword>
<keyword evidence="15" id="KW-1185">Reference proteome</keyword>
<dbReference type="STRING" id="1125411.W908_05960"/>
<comment type="subcellular location">
    <subcellularLocation>
        <location evidence="1">Cell membrane</location>
    </subcellularLocation>
</comment>
<evidence type="ECO:0000256" key="8">
    <source>
        <dbReference type="ARBA" id="ARBA00023136"/>
    </source>
</evidence>
<evidence type="ECO:0000256" key="3">
    <source>
        <dbReference type="ARBA" id="ARBA00022475"/>
    </source>
</evidence>
<dbReference type="Proteomes" id="UP000068905">
    <property type="component" value="Chromosome"/>
</dbReference>
<reference evidence="14 15" key="1">
    <citation type="journal article" date="2015" name="Genome Announc.">
        <title>Genome Sequence of 'Candidatus Thioglobus singularis' Strain PS1, a Mixotroph from the SUP05 Clade of Marine Gammaproteobacteria.</title>
        <authorList>
            <person name="Marshall K.T."/>
            <person name="Morris R.M."/>
        </authorList>
    </citation>
    <scope>NUCLEOTIDE SEQUENCE [LARGE SCALE GENOMIC DNA]</scope>
    <source>
        <strain evidence="14 15">PS1</strain>
    </source>
</reference>
<accession>A0A0M4LRE4</accession>
<keyword evidence="4" id="KW-0328">Glycosyltransferase</keyword>
<dbReference type="GO" id="GO:0009252">
    <property type="term" value="P:peptidoglycan biosynthetic process"/>
    <property type="evidence" value="ECO:0007669"/>
    <property type="project" value="UniProtKB-KW"/>
</dbReference>
<name>A0A0M4LRE4_9GAMM</name>
<gene>
    <name evidence="14" type="ORF">W908_05960</name>
</gene>
<sequence>MYKFWIKIVSLIFIFIFSAYLFYLNIIVKSQFSTEIKVSNTITQINFSFNDYPPELINMLLLVEDQSYFHHHGVDFKEIGRVIYGYLFDDKALRGASTITQQLVKNSLLTREKTFSRKFEEVLMALLLELSYDKEFILERYMNTVYLAQKGDMAYHGFASGSYFYFDKDVKDLSLEDMATLVALLKGPSYYNPINFPDRLDRRVKMILKMHENYKKIF</sequence>
<dbReference type="SUPFAM" id="SSF53955">
    <property type="entry name" value="Lysozyme-like"/>
    <property type="match status" value="1"/>
</dbReference>
<dbReference type="GO" id="GO:0071555">
    <property type="term" value="P:cell wall organization"/>
    <property type="evidence" value="ECO:0007669"/>
    <property type="project" value="UniProtKB-KW"/>
</dbReference>
<dbReference type="PATRIC" id="fig|1125411.7.peg.1174"/>
<comment type="pathway">
    <text evidence="2">Cell wall biogenesis; peptidoglycan biosynthesis.</text>
</comment>
<keyword evidence="12" id="KW-0812">Transmembrane</keyword>
<proteinExistence type="predicted"/>
<evidence type="ECO:0000256" key="1">
    <source>
        <dbReference type="ARBA" id="ARBA00004236"/>
    </source>
</evidence>
<evidence type="ECO:0000256" key="10">
    <source>
        <dbReference type="ARBA" id="ARBA00034000"/>
    </source>
</evidence>
<dbReference type="OrthoDB" id="9766909at2"/>
<dbReference type="GO" id="GO:0030288">
    <property type="term" value="C:outer membrane-bounded periplasmic space"/>
    <property type="evidence" value="ECO:0007669"/>
    <property type="project" value="TreeGrafter"/>
</dbReference>
<protein>
    <recommendedName>
        <fullName evidence="13">Glycosyl transferase family 51 domain-containing protein</fullName>
    </recommendedName>
</protein>
<dbReference type="Gene3D" id="1.10.3810.10">
    <property type="entry name" value="Biosynthetic peptidoglycan transglycosylase-like"/>
    <property type="match status" value="1"/>
</dbReference>
<evidence type="ECO:0000256" key="9">
    <source>
        <dbReference type="ARBA" id="ARBA00023316"/>
    </source>
</evidence>
<comment type="catalytic activity">
    <reaction evidence="10">
        <text>Preferential cleavage: (Ac)2-L-Lys-D-Ala-|-D-Ala. Also transpeptidation of peptidyl-alanyl moieties that are N-acyl substituents of D-alanine.</text>
        <dbReference type="EC" id="3.4.16.4"/>
    </reaction>
</comment>
<keyword evidence="12" id="KW-1133">Transmembrane helix</keyword>
<keyword evidence="9" id="KW-0961">Cell wall biogenesis/degradation</keyword>
<dbReference type="GO" id="GO:0008360">
    <property type="term" value="P:regulation of cell shape"/>
    <property type="evidence" value="ECO:0007669"/>
    <property type="project" value="UniProtKB-KW"/>
</dbReference>
<dbReference type="InterPro" id="IPR050396">
    <property type="entry name" value="Glycosyltr_51/Transpeptidase"/>
</dbReference>
<dbReference type="PANTHER" id="PTHR32282">
    <property type="entry name" value="BINDING PROTEIN TRANSPEPTIDASE, PUTATIVE-RELATED"/>
    <property type="match status" value="1"/>
</dbReference>
<evidence type="ECO:0000256" key="12">
    <source>
        <dbReference type="SAM" id="Phobius"/>
    </source>
</evidence>
<dbReference type="RefSeq" id="WP_053820334.1">
    <property type="nucleotide sequence ID" value="NZ_CP006911.1"/>
</dbReference>
<feature type="domain" description="Glycosyl transferase family 51" evidence="13">
    <location>
        <begin position="43"/>
        <end position="209"/>
    </location>
</feature>
<evidence type="ECO:0000313" key="14">
    <source>
        <dbReference type="EMBL" id="ALE02747.1"/>
    </source>
</evidence>
<keyword evidence="8 12" id="KW-0472">Membrane</keyword>
<dbReference type="KEGG" id="tsn:W908_05960"/>
<dbReference type="InterPro" id="IPR001264">
    <property type="entry name" value="Glyco_trans_51"/>
</dbReference>
<evidence type="ECO:0000256" key="11">
    <source>
        <dbReference type="ARBA" id="ARBA00049902"/>
    </source>
</evidence>